<keyword evidence="8" id="KW-1185">Reference proteome</keyword>
<keyword evidence="5" id="KW-0460">Magnesium</keyword>
<dbReference type="SMART" id="SM00990">
    <property type="entry name" value="VRR_NUC"/>
    <property type="match status" value="1"/>
</dbReference>
<evidence type="ECO:0000313" key="8">
    <source>
        <dbReference type="Proteomes" id="UP000294980"/>
    </source>
</evidence>
<dbReference type="GO" id="GO:0046872">
    <property type="term" value="F:metal ion binding"/>
    <property type="evidence" value="ECO:0007669"/>
    <property type="project" value="UniProtKB-KW"/>
</dbReference>
<protein>
    <submittedName>
        <fullName evidence="7">VRR-NUC domain-containing protein</fullName>
    </submittedName>
</protein>
<dbReference type="Pfam" id="PF21315">
    <property type="entry name" value="FAN1_HTH"/>
    <property type="match status" value="1"/>
</dbReference>
<evidence type="ECO:0000256" key="4">
    <source>
        <dbReference type="ARBA" id="ARBA00022801"/>
    </source>
</evidence>
<evidence type="ECO:0000256" key="3">
    <source>
        <dbReference type="ARBA" id="ARBA00022723"/>
    </source>
</evidence>
<keyword evidence="3" id="KW-0479">Metal-binding</keyword>
<proteinExistence type="predicted"/>
<dbReference type="InterPro" id="IPR049125">
    <property type="entry name" value="FAN1-like_WH"/>
</dbReference>
<keyword evidence="4" id="KW-0378">Hydrolase</keyword>
<dbReference type="Pfam" id="PF08774">
    <property type="entry name" value="VRR_NUC"/>
    <property type="match status" value="1"/>
</dbReference>
<comment type="caution">
    <text evidence="7">The sequence shown here is derived from an EMBL/GenBank/DDBJ whole genome shotgun (WGS) entry which is preliminary data.</text>
</comment>
<dbReference type="InterPro" id="IPR014883">
    <property type="entry name" value="VRR_NUC"/>
</dbReference>
<comment type="cofactor">
    <cofactor evidence="1">
        <name>Mg(2+)</name>
        <dbReference type="ChEBI" id="CHEBI:18420"/>
    </cofactor>
</comment>
<dbReference type="PANTHER" id="PTHR15749:SF4">
    <property type="entry name" value="FANCONI-ASSOCIATED NUCLEASE 1"/>
    <property type="match status" value="1"/>
</dbReference>
<dbReference type="Proteomes" id="UP000294980">
    <property type="component" value="Unassembled WGS sequence"/>
</dbReference>
<dbReference type="GO" id="GO:0016788">
    <property type="term" value="F:hydrolase activity, acting on ester bonds"/>
    <property type="evidence" value="ECO:0007669"/>
    <property type="project" value="InterPro"/>
</dbReference>
<sequence>MPEAAIAGAGPALPPLYYLHNFEALWRVVDARYADLLLPEELAQMRRFEALPRAARCLFVRLVLRVGPVFRVGRLHYPEIGDIDSALAPLIDSDLASDCAALDIDTLGSLFTRAEIQRCHAVELGEGQRPNKPTLLMAVAGLEESDAARAQRLCAALDERLIRIEGGDTVRLLQLLFFGNSRQSLVDFVLSDLGVASYWPYALSKAQRVFSSRGAVDVYRQADALAERHALWQDGRDRDTLRTLAADALGLASDSDSVVRRIHRLRNRIARDCERAGLPDTALELYVHSEQHPARERRLRVLEAQGATDEALAFAGRVLVQPWCEDEQAAVTTIRQRLLRRIHGTRALRRRDRFSTREMRLPPGTGRVERRAAEALQAEGWLSVRHVENALFNGLFGLAFWDEVFAAVPGAFHHPFQAGPADMFRSDFQLRRRPALERRLQQLAACDLEAELLRMVSRCAGYQCRWIDWRVITPALVQDAVRCIPFRHLVAVWRRLLFDPRENRRGQPDLVLLGGRAGEYQLWEVKGPGDALQPHQRRWLNYLCDIGAPAGVLKVVWGDA</sequence>
<evidence type="ECO:0000313" key="7">
    <source>
        <dbReference type="EMBL" id="TCO76787.1"/>
    </source>
</evidence>
<name>A0A4R2KVC5_9GAMM</name>
<dbReference type="PANTHER" id="PTHR15749">
    <property type="entry name" value="FANCONI-ASSOCIATED NUCLEASE 1"/>
    <property type="match status" value="1"/>
</dbReference>
<accession>A0A4R2KVC5</accession>
<dbReference type="InterPro" id="IPR033315">
    <property type="entry name" value="Fan1-like"/>
</dbReference>
<dbReference type="GO" id="GO:0036297">
    <property type="term" value="P:interstrand cross-link repair"/>
    <property type="evidence" value="ECO:0007669"/>
    <property type="project" value="InterPro"/>
</dbReference>
<dbReference type="RefSeq" id="WP_117315145.1">
    <property type="nucleotide sequence ID" value="NZ_QQSW01000002.1"/>
</dbReference>
<dbReference type="AlphaFoldDB" id="A0A4R2KVC5"/>
<evidence type="ECO:0000256" key="5">
    <source>
        <dbReference type="ARBA" id="ARBA00022842"/>
    </source>
</evidence>
<gene>
    <name evidence="7" type="ORF">EV688_104242</name>
</gene>
<evidence type="ECO:0000256" key="2">
    <source>
        <dbReference type="ARBA" id="ARBA00022722"/>
    </source>
</evidence>
<keyword evidence="2" id="KW-0540">Nuclease</keyword>
<dbReference type="OrthoDB" id="9803913at2"/>
<evidence type="ECO:0000256" key="1">
    <source>
        <dbReference type="ARBA" id="ARBA00001946"/>
    </source>
</evidence>
<dbReference type="GO" id="GO:0004518">
    <property type="term" value="F:nuclease activity"/>
    <property type="evidence" value="ECO:0007669"/>
    <property type="project" value="UniProtKB-KW"/>
</dbReference>
<reference evidence="7 8" key="1">
    <citation type="submission" date="2019-03" db="EMBL/GenBank/DDBJ databases">
        <title>Genomic Encyclopedia of Type Strains, Phase IV (KMG-IV): sequencing the most valuable type-strain genomes for metagenomic binning, comparative biology and taxonomic classification.</title>
        <authorList>
            <person name="Goeker M."/>
        </authorList>
    </citation>
    <scope>NUCLEOTIDE SEQUENCE [LARGE SCALE GENOMIC DNA]</scope>
    <source>
        <strain evidence="7 8">DSM 23344</strain>
    </source>
</reference>
<feature type="domain" description="VRR-NUC" evidence="6">
    <location>
        <begin position="447"/>
        <end position="557"/>
    </location>
</feature>
<dbReference type="EMBL" id="SLWX01000004">
    <property type="protein sequence ID" value="TCO76787.1"/>
    <property type="molecule type" value="Genomic_DNA"/>
</dbReference>
<organism evidence="7 8">
    <name type="scientific">Chromatocurvus halotolerans</name>
    <dbReference type="NCBI Taxonomy" id="1132028"/>
    <lineage>
        <taxon>Bacteria</taxon>
        <taxon>Pseudomonadati</taxon>
        <taxon>Pseudomonadota</taxon>
        <taxon>Gammaproteobacteria</taxon>
        <taxon>Cellvibrionales</taxon>
        <taxon>Halieaceae</taxon>
        <taxon>Chromatocurvus</taxon>
    </lineage>
</organism>
<evidence type="ECO:0000259" key="6">
    <source>
        <dbReference type="SMART" id="SM00990"/>
    </source>
</evidence>